<dbReference type="InterPro" id="IPR037176">
    <property type="entry name" value="Osmotin/thaumatin-like_sf"/>
</dbReference>
<name>A0A9Q0WLR0_SALPP</name>
<dbReference type="PANTHER" id="PTHR31048">
    <property type="entry name" value="OS03G0233200 PROTEIN"/>
    <property type="match status" value="1"/>
</dbReference>
<accession>A0A9Q0WLR0</accession>
<keyword evidence="2" id="KW-1015">Disulfide bond</keyword>
<gene>
    <name evidence="3" type="ORF">OIU79_020403</name>
</gene>
<dbReference type="EMBL" id="JAPFFK010000003">
    <property type="protein sequence ID" value="KAJ6769546.1"/>
    <property type="molecule type" value="Genomic_DNA"/>
</dbReference>
<organism evidence="3 4">
    <name type="scientific">Salix purpurea</name>
    <name type="common">Purple osier willow</name>
    <dbReference type="NCBI Taxonomy" id="77065"/>
    <lineage>
        <taxon>Eukaryota</taxon>
        <taxon>Viridiplantae</taxon>
        <taxon>Streptophyta</taxon>
        <taxon>Embryophyta</taxon>
        <taxon>Tracheophyta</taxon>
        <taxon>Spermatophyta</taxon>
        <taxon>Magnoliopsida</taxon>
        <taxon>eudicotyledons</taxon>
        <taxon>Gunneridae</taxon>
        <taxon>Pentapetalae</taxon>
        <taxon>rosids</taxon>
        <taxon>fabids</taxon>
        <taxon>Malpighiales</taxon>
        <taxon>Salicaceae</taxon>
        <taxon>Saliceae</taxon>
        <taxon>Salix</taxon>
    </lineage>
</organism>
<dbReference type="SMART" id="SM00205">
    <property type="entry name" value="THN"/>
    <property type="match status" value="1"/>
</dbReference>
<dbReference type="SUPFAM" id="SSF49870">
    <property type="entry name" value="Osmotin, thaumatin-like protein"/>
    <property type="match status" value="1"/>
</dbReference>
<keyword evidence="4" id="KW-1185">Reference proteome</keyword>
<evidence type="ECO:0000256" key="2">
    <source>
        <dbReference type="PIRSR" id="PIRSR002703-1"/>
    </source>
</evidence>
<feature type="disulfide bond" evidence="2">
    <location>
        <begin position="90"/>
        <end position="97"/>
    </location>
</feature>
<dbReference type="PIRSF" id="PIRSF002703">
    <property type="entry name" value="Thaumatin"/>
    <property type="match status" value="1"/>
</dbReference>
<reference evidence="3" key="1">
    <citation type="submission" date="2022-11" db="EMBL/GenBank/DDBJ databases">
        <authorList>
            <person name="Hyden B.L."/>
            <person name="Feng K."/>
            <person name="Yates T."/>
            <person name="Jawdy S."/>
            <person name="Smart L.B."/>
            <person name="Muchero W."/>
        </authorList>
    </citation>
    <scope>NUCLEOTIDE SEQUENCE</scope>
    <source>
        <tissue evidence="3">Shoot tip</tissue>
    </source>
</reference>
<comment type="caution">
    <text evidence="3">The sequence shown here is derived from an EMBL/GenBank/DDBJ whole genome shotgun (WGS) entry which is preliminary data.</text>
</comment>
<dbReference type="InterPro" id="IPR001938">
    <property type="entry name" value="Thaumatin"/>
</dbReference>
<feature type="disulfide bond" evidence="2">
    <location>
        <begin position="75"/>
        <end position="85"/>
    </location>
</feature>
<protein>
    <submittedName>
        <fullName evidence="3">Uncharacterized protein</fullName>
    </submittedName>
</protein>
<evidence type="ECO:0000313" key="4">
    <source>
        <dbReference type="Proteomes" id="UP001151532"/>
    </source>
</evidence>
<dbReference type="OrthoDB" id="840529at2759"/>
<proteinExistence type="inferred from homology"/>
<dbReference type="Pfam" id="PF00314">
    <property type="entry name" value="Thaumatin"/>
    <property type="match status" value="1"/>
</dbReference>
<reference evidence="3" key="2">
    <citation type="journal article" date="2023" name="Int. J. Mol. Sci.">
        <title>De Novo Assembly and Annotation of 11 Diverse Shrub Willow (Salix) Genomes Reveals Novel Gene Organization in Sex-Linked Regions.</title>
        <authorList>
            <person name="Hyden B."/>
            <person name="Feng K."/>
            <person name="Yates T.B."/>
            <person name="Jawdy S."/>
            <person name="Cereghino C."/>
            <person name="Smart L.B."/>
            <person name="Muchero W."/>
        </authorList>
    </citation>
    <scope>NUCLEOTIDE SEQUENCE</scope>
    <source>
        <tissue evidence="3">Shoot tip</tissue>
    </source>
</reference>
<sequence>MDLIRFFIAHLFISGVVSTTFSVTNLCNYTILPGFLGNEDDPPASTSSFSLQRGQSKTIPAPASWGFPFRGHTYCTEESTGSFSCITGDCGSVKLECSGNGTATTSAKLAGFKLDDSGCMVDLNGAYPSELRVNSTSDGEIDACKRVCQGFKIDYQIIFCAGKFSTSESCSKYFEFGVLF</sequence>
<dbReference type="AlphaFoldDB" id="A0A9Q0WLR0"/>
<dbReference type="Gene3D" id="2.60.110.10">
    <property type="entry name" value="Thaumatin"/>
    <property type="match status" value="1"/>
</dbReference>
<evidence type="ECO:0000313" key="3">
    <source>
        <dbReference type="EMBL" id="KAJ6769546.1"/>
    </source>
</evidence>
<dbReference type="PROSITE" id="PS51367">
    <property type="entry name" value="THAUMATIN_2"/>
    <property type="match status" value="1"/>
</dbReference>
<evidence type="ECO:0000256" key="1">
    <source>
        <dbReference type="ARBA" id="ARBA00010607"/>
    </source>
</evidence>
<comment type="similarity">
    <text evidence="1">Belongs to the thaumatin family.</text>
</comment>
<dbReference type="Proteomes" id="UP001151532">
    <property type="component" value="Chromosome 11"/>
</dbReference>